<evidence type="ECO:0000313" key="2">
    <source>
        <dbReference type="EMBL" id="WMV64406.1"/>
    </source>
</evidence>
<feature type="region of interest" description="Disordered" evidence="1">
    <location>
        <begin position="371"/>
        <end position="422"/>
    </location>
</feature>
<accession>A0AA51UAI7</accession>
<sequence>MFKFFLKSKSTQSSNPVASTSRRRISDTNEAKESEEVMKGSQRETYQFEREEQELGMTDLIQNHNDGERFLYAAITNKDDEDESNILRKLIQWQPKMTKKEIPISNLPKLNLYNETEVFKLTSIIPKPKENAEKTFIHIKEVMVIYGSVISTDSQFSKVRVCIVDDRLKRNKIAKSYIANSNITNKASMSLSYCFPRDEVEDISLTLSRESSFLEEGKQWGVAQIRITMTESDFPIQTSNVAVKAFNAIPQSMLEERRTNPDIIDISIMNNDRSRLRDLYLSGDIVDETEPVVDKKEKTKYAKSSLAGKKGKKIVEHTASGWEYLKDARSDGIVINDNSIDVKTDDSSENEIGLEIDVVRKSAKGKGRLIENDDDFETSNSNNLKSSSSNQKNKEDNSEGQVLKSAMKQRRVEIVTPDELSC</sequence>
<reference evidence="2" key="1">
    <citation type="journal article" date="2023" name="Viruses">
        <title>Mycoviruses in the Rust Fungus Uromyces fabae.</title>
        <authorList>
            <person name="Seitz J.M."/>
            <person name="Voegele R.T."/>
            <person name="Link T.I."/>
        </authorList>
    </citation>
    <scope>NUCLEOTIDE SEQUENCE</scope>
    <source>
        <strain evidence="2">Ufvs_18</strain>
    </source>
</reference>
<protein>
    <submittedName>
        <fullName evidence="2">P46 like-protein</fullName>
    </submittedName>
</protein>
<dbReference type="EMBL" id="OQ995241">
    <property type="protein sequence ID" value="WMV64406.1"/>
    <property type="molecule type" value="Genomic_RNA"/>
</dbReference>
<feature type="compositionally biased region" description="Low complexity" evidence="1">
    <location>
        <begin position="379"/>
        <end position="391"/>
    </location>
</feature>
<organism evidence="2">
    <name type="scientific">Uromyces fabae virus</name>
    <dbReference type="NCBI Taxonomy" id="3069272"/>
    <lineage>
        <taxon>Viruses</taxon>
        <taxon>Riboviria</taxon>
    </lineage>
</organism>
<feature type="compositionally biased region" description="Basic and acidic residues" evidence="1">
    <location>
        <begin position="24"/>
        <end position="44"/>
    </location>
</feature>
<feature type="compositionally biased region" description="Polar residues" evidence="1">
    <location>
        <begin position="8"/>
        <end position="20"/>
    </location>
</feature>
<proteinExistence type="predicted"/>
<evidence type="ECO:0000256" key="1">
    <source>
        <dbReference type="SAM" id="MobiDB-lite"/>
    </source>
</evidence>
<name>A0AA51UAI7_9VIRU</name>
<reference evidence="2" key="2">
    <citation type="submission" date="2023-05" db="EMBL/GenBank/DDBJ databases">
        <authorList>
            <person name="Seitz J."/>
            <person name="Voegele R.T."/>
            <person name="Link T.I."/>
        </authorList>
    </citation>
    <scope>NUCLEOTIDE SEQUENCE</scope>
    <source>
        <strain evidence="2">Ufvs_18</strain>
    </source>
</reference>
<feature type="region of interest" description="Disordered" evidence="1">
    <location>
        <begin position="1"/>
        <end position="44"/>
    </location>
</feature>